<dbReference type="Proteomes" id="UP000298234">
    <property type="component" value="Unassembled WGS sequence"/>
</dbReference>
<dbReference type="RefSeq" id="WP_134257743.1">
    <property type="nucleotide sequence ID" value="NZ_SNSG01000103.1"/>
</dbReference>
<dbReference type="EMBL" id="SNSQ01000090">
    <property type="protein sequence ID" value="TEU33043.1"/>
    <property type="molecule type" value="Genomic_DNA"/>
</dbReference>
<dbReference type="AlphaFoldDB" id="A0AAX2RBI5"/>
<evidence type="ECO:0000313" key="1">
    <source>
        <dbReference type="EMBL" id="TEU33043.1"/>
    </source>
</evidence>
<name>A0AAX2RBI5_BURCE</name>
<comment type="caution">
    <text evidence="1">The sequence shown here is derived from an EMBL/GenBank/DDBJ whole genome shotgun (WGS) entry which is preliminary data.</text>
</comment>
<proteinExistence type="predicted"/>
<protein>
    <submittedName>
        <fullName evidence="1">Uncharacterized protein</fullName>
    </submittedName>
</protein>
<reference evidence="1 2" key="1">
    <citation type="submission" date="2019-03" db="EMBL/GenBank/DDBJ databases">
        <title>Burkholderia cepacia outbreak.</title>
        <authorList>
            <person name="Farzana R."/>
            <person name="Walsh T.R."/>
        </authorList>
    </citation>
    <scope>NUCLEOTIDE SEQUENCE [LARGE SCALE GENOMIC DNA]</scope>
    <source>
        <strain evidence="2">d13</strain>
    </source>
</reference>
<accession>A0AAX2RBI5</accession>
<gene>
    <name evidence="1" type="ORF">E3D37_41710</name>
</gene>
<evidence type="ECO:0000313" key="2">
    <source>
        <dbReference type="Proteomes" id="UP000298234"/>
    </source>
</evidence>
<sequence>MRVHALLYDIDGEGFTPFAQKNQNYKIRIKRYKAKTIGTKTWGRRKIGLRAPNNLRKSVKQSAYKVRFLPENGATTGSAARIIFWRLFHGTKVDVPSPRRLVGKYAPAGRVLGVSKLPSVY</sequence>
<organism evidence="1 2">
    <name type="scientific">Burkholderia cepacia</name>
    <name type="common">Pseudomonas cepacia</name>
    <dbReference type="NCBI Taxonomy" id="292"/>
    <lineage>
        <taxon>Bacteria</taxon>
        <taxon>Pseudomonadati</taxon>
        <taxon>Pseudomonadota</taxon>
        <taxon>Betaproteobacteria</taxon>
        <taxon>Burkholderiales</taxon>
        <taxon>Burkholderiaceae</taxon>
        <taxon>Burkholderia</taxon>
        <taxon>Burkholderia cepacia complex</taxon>
    </lineage>
</organism>